<dbReference type="OrthoDB" id="1922448at2"/>
<feature type="signal peptide" evidence="1">
    <location>
        <begin position="1"/>
        <end position="19"/>
    </location>
</feature>
<sequence length="184" mass="20158" precursor="true">MRKHFLFFLILLIFIPVFAQESPTFQQPVVITSAGQSAGATMMKVLATRANLQFTFEPLIKADNLTNDVKTIIIVVGASSKGLGAAGLDVNQEKERITGLLNKAKEIGIKIIVAHIEGQSRRGKTSDELSELVVPLADLVIVTKSGNEDNFFTDLCEKQEKHIVIVDTTSAVQDILKQYFKAGE</sequence>
<dbReference type="KEGG" id="tle:Tlet_1160"/>
<evidence type="ECO:0000313" key="3">
    <source>
        <dbReference type="EMBL" id="ABV33725.1"/>
    </source>
</evidence>
<feature type="domain" description="DUF6305" evidence="2">
    <location>
        <begin position="26"/>
        <end position="180"/>
    </location>
</feature>
<keyword evidence="1" id="KW-0732">Signal</keyword>
<dbReference type="AlphaFoldDB" id="A8F6E1"/>
<protein>
    <recommendedName>
        <fullName evidence="2">DUF6305 domain-containing protein</fullName>
    </recommendedName>
</protein>
<evidence type="ECO:0000259" key="2">
    <source>
        <dbReference type="Pfam" id="PF19823"/>
    </source>
</evidence>
<dbReference type="Pfam" id="PF19823">
    <property type="entry name" value="DUF6305"/>
    <property type="match status" value="1"/>
</dbReference>
<evidence type="ECO:0000313" key="4">
    <source>
        <dbReference type="Proteomes" id="UP000002016"/>
    </source>
</evidence>
<dbReference type="eggNOG" id="ENOG5032E24">
    <property type="taxonomic scope" value="Bacteria"/>
</dbReference>
<dbReference type="HOGENOM" id="CLU_107131_0_0_0"/>
<dbReference type="InterPro" id="IPR046272">
    <property type="entry name" value="DUF6305"/>
</dbReference>
<name>A8F6E1_PSELT</name>
<dbReference type="STRING" id="416591.Tlet_1160"/>
<keyword evidence="4" id="KW-1185">Reference proteome</keyword>
<dbReference type="RefSeq" id="WP_012003206.1">
    <property type="nucleotide sequence ID" value="NC_009828.1"/>
</dbReference>
<gene>
    <name evidence="3" type="ordered locus">Tlet_1160</name>
</gene>
<dbReference type="Proteomes" id="UP000002016">
    <property type="component" value="Chromosome"/>
</dbReference>
<proteinExistence type="predicted"/>
<organism evidence="3 4">
    <name type="scientific">Pseudothermotoga lettingae (strain ATCC BAA-301 / DSM 14385 / NBRC 107922 / TMO)</name>
    <name type="common">Thermotoga lettingae</name>
    <dbReference type="NCBI Taxonomy" id="416591"/>
    <lineage>
        <taxon>Bacteria</taxon>
        <taxon>Thermotogati</taxon>
        <taxon>Thermotogota</taxon>
        <taxon>Thermotogae</taxon>
        <taxon>Thermotogales</taxon>
        <taxon>Thermotogaceae</taxon>
        <taxon>Pseudothermotoga</taxon>
    </lineage>
</organism>
<reference evidence="3 4" key="1">
    <citation type="submission" date="2007-08" db="EMBL/GenBank/DDBJ databases">
        <title>Complete sequence of Thermotoga lettingae TMO.</title>
        <authorList>
            <consortium name="US DOE Joint Genome Institute"/>
            <person name="Copeland A."/>
            <person name="Lucas S."/>
            <person name="Lapidus A."/>
            <person name="Barry K."/>
            <person name="Glavina del Rio T."/>
            <person name="Dalin E."/>
            <person name="Tice H."/>
            <person name="Pitluck S."/>
            <person name="Foster B."/>
            <person name="Bruce D."/>
            <person name="Schmutz J."/>
            <person name="Larimer F."/>
            <person name="Land M."/>
            <person name="Hauser L."/>
            <person name="Kyrpides N."/>
            <person name="Mikhailova N."/>
            <person name="Nelson K."/>
            <person name="Gogarten J.P."/>
            <person name="Noll K."/>
            <person name="Richardson P."/>
        </authorList>
    </citation>
    <scope>NUCLEOTIDE SEQUENCE [LARGE SCALE GENOMIC DNA]</scope>
    <source>
        <strain evidence="4">ATCC BAA-301 / DSM 14385 / NBRC 107922 / TMO</strain>
    </source>
</reference>
<feature type="chain" id="PRO_5002721771" description="DUF6305 domain-containing protein" evidence="1">
    <location>
        <begin position="20"/>
        <end position="184"/>
    </location>
</feature>
<dbReference type="EMBL" id="CP000812">
    <property type="protein sequence ID" value="ABV33725.1"/>
    <property type="molecule type" value="Genomic_DNA"/>
</dbReference>
<accession>A8F6E1</accession>
<evidence type="ECO:0000256" key="1">
    <source>
        <dbReference type="SAM" id="SignalP"/>
    </source>
</evidence>
<reference evidence="3 4" key="2">
    <citation type="journal article" date="2009" name="Proc. Natl. Acad. Sci. U.S.A.">
        <title>On the chimeric nature, thermophilic origin, and phylogenetic placement of the Thermotogales.</title>
        <authorList>
            <person name="Zhaxybayeva O."/>
            <person name="Swithers K.S."/>
            <person name="Lapierre P."/>
            <person name="Fournier G.P."/>
            <person name="Bickhart D.M."/>
            <person name="DeBoy R.T."/>
            <person name="Nelson K.E."/>
            <person name="Nesbo C.L."/>
            <person name="Doolittle W.F."/>
            <person name="Gogarten J.P."/>
            <person name="Noll K.M."/>
        </authorList>
    </citation>
    <scope>NUCLEOTIDE SEQUENCE [LARGE SCALE GENOMIC DNA]</scope>
    <source>
        <strain evidence="4">ATCC BAA-301 / DSM 14385 / NBRC 107922 / TMO</strain>
    </source>
</reference>